<dbReference type="InterPro" id="IPR003439">
    <property type="entry name" value="ABC_transporter-like_ATP-bd"/>
</dbReference>
<protein>
    <submittedName>
        <fullName evidence="10">Abc transporter</fullName>
    </submittedName>
    <submittedName>
        <fullName evidence="11">Energy-coupling factor transport system ATP-binding protein</fullName>
    </submittedName>
</protein>
<dbReference type="EMBL" id="FJNB01000019">
    <property type="protein sequence ID" value="CZR06042.1"/>
    <property type="molecule type" value="Genomic_DNA"/>
</dbReference>
<evidence type="ECO:0000256" key="2">
    <source>
        <dbReference type="ARBA" id="ARBA00005417"/>
    </source>
</evidence>
<dbReference type="SMART" id="SM00382">
    <property type="entry name" value="AAA"/>
    <property type="match status" value="1"/>
</dbReference>
<dbReference type="Pfam" id="PF00005">
    <property type="entry name" value="ABC_tran"/>
    <property type="match status" value="1"/>
</dbReference>
<feature type="domain" description="ABC transporter" evidence="9">
    <location>
        <begin position="4"/>
        <end position="236"/>
    </location>
</feature>
<reference evidence="11 13" key="2">
    <citation type="submission" date="2016-10" db="EMBL/GenBank/DDBJ databases">
        <authorList>
            <person name="Varghese N."/>
            <person name="Submissions S."/>
        </authorList>
    </citation>
    <scope>NUCLEOTIDE SEQUENCE [LARGE SCALE GENOMIC DNA]</scope>
    <source>
        <strain evidence="11 13">DSM 22150</strain>
    </source>
</reference>
<comment type="subcellular location">
    <subcellularLocation>
        <location evidence="1">Cell membrane</location>
        <topology evidence="1">Peripheral membrane protein</topology>
    </subcellularLocation>
</comment>
<evidence type="ECO:0000313" key="11">
    <source>
        <dbReference type="EMBL" id="SEJ63259.1"/>
    </source>
</evidence>
<evidence type="ECO:0000256" key="5">
    <source>
        <dbReference type="ARBA" id="ARBA00022741"/>
    </source>
</evidence>
<dbReference type="FunFam" id="3.40.50.300:FF:000224">
    <property type="entry name" value="Energy-coupling factor transporter ATP-binding protein EcfA"/>
    <property type="match status" value="1"/>
</dbReference>
<evidence type="ECO:0000256" key="8">
    <source>
        <dbReference type="ARBA" id="ARBA00023136"/>
    </source>
</evidence>
<accession>A0A143Z309</accession>
<keyword evidence="5" id="KW-0547">Nucleotide-binding</keyword>
<dbReference type="GO" id="GO:0016887">
    <property type="term" value="F:ATP hydrolysis activity"/>
    <property type="evidence" value="ECO:0007669"/>
    <property type="project" value="InterPro"/>
</dbReference>
<organism evidence="10 12">
    <name type="scientific">Trichococcus ilyis</name>
    <dbReference type="NCBI Taxonomy" id="640938"/>
    <lineage>
        <taxon>Bacteria</taxon>
        <taxon>Bacillati</taxon>
        <taxon>Bacillota</taxon>
        <taxon>Bacilli</taxon>
        <taxon>Lactobacillales</taxon>
        <taxon>Carnobacteriaceae</taxon>
        <taxon>Trichococcus</taxon>
    </lineage>
</organism>
<dbReference type="InterPro" id="IPR050095">
    <property type="entry name" value="ECF_ABC_transporter_ATP-bd"/>
</dbReference>
<evidence type="ECO:0000259" key="9">
    <source>
        <dbReference type="PROSITE" id="PS50893"/>
    </source>
</evidence>
<gene>
    <name evidence="11" type="ORF">SAMN05216375_1206</name>
    <name evidence="10" type="ORF">TR210_2275</name>
</gene>
<keyword evidence="8" id="KW-0472">Membrane</keyword>
<comment type="similarity">
    <text evidence="2">Belongs to the ABC transporter superfamily.</text>
</comment>
<dbReference type="InterPro" id="IPR015856">
    <property type="entry name" value="ABC_transpr_CbiO/EcfA_su"/>
</dbReference>
<evidence type="ECO:0000256" key="3">
    <source>
        <dbReference type="ARBA" id="ARBA00022448"/>
    </source>
</evidence>
<dbReference type="GO" id="GO:0005524">
    <property type="term" value="F:ATP binding"/>
    <property type="evidence" value="ECO:0007669"/>
    <property type="project" value="UniProtKB-KW"/>
</dbReference>
<dbReference type="GO" id="GO:0042626">
    <property type="term" value="F:ATPase-coupled transmembrane transporter activity"/>
    <property type="evidence" value="ECO:0007669"/>
    <property type="project" value="TreeGrafter"/>
</dbReference>
<dbReference type="InterPro" id="IPR003593">
    <property type="entry name" value="AAA+_ATPase"/>
</dbReference>
<dbReference type="STRING" id="640938.TR210_2275"/>
<keyword evidence="4" id="KW-1003">Cell membrane</keyword>
<keyword evidence="13" id="KW-1185">Reference proteome</keyword>
<evidence type="ECO:0000256" key="7">
    <source>
        <dbReference type="ARBA" id="ARBA00022967"/>
    </source>
</evidence>
<evidence type="ECO:0000256" key="4">
    <source>
        <dbReference type="ARBA" id="ARBA00022475"/>
    </source>
</evidence>
<dbReference type="Proteomes" id="UP000199280">
    <property type="component" value="Unassembled WGS sequence"/>
</dbReference>
<dbReference type="PANTHER" id="PTHR43553">
    <property type="entry name" value="HEAVY METAL TRANSPORTER"/>
    <property type="match status" value="1"/>
</dbReference>
<evidence type="ECO:0000313" key="12">
    <source>
        <dbReference type="Proteomes" id="UP000076878"/>
    </source>
</evidence>
<sequence>MSKLEIEKLHFAYDKATPVIKGIDLKLDNRKTAIIGQNGSGKTTFVKLLKGLLRPDSGRILLDGTDLATMTVAQIAKRIGLVFQNPDDQIFKSTVLDEVMVGPLNIGQSMDEARASSRAALARVQLAGVEQVNPYDLNLAQRKMVALASILAMDTPIVIFDEPTMGQDMAGKAIIKKVIEDLQAEGKAVLCILHDMDFAAAVFERVVVFSQGHLLLEGDAREVFSQKERLQQAYLDQPQAMKIAHALGIPGNLLTVEEVEDALARPPQLPK</sequence>
<reference evidence="10 12" key="1">
    <citation type="submission" date="2016-02" db="EMBL/GenBank/DDBJ databases">
        <authorList>
            <person name="Wen L."/>
            <person name="He K."/>
            <person name="Yang H."/>
        </authorList>
    </citation>
    <scope>NUCLEOTIDE SEQUENCE [LARGE SCALE GENOMIC DNA]</scope>
    <source>
        <strain evidence="10">Trichococcus_R210</strain>
    </source>
</reference>
<dbReference type="SUPFAM" id="SSF52540">
    <property type="entry name" value="P-loop containing nucleoside triphosphate hydrolases"/>
    <property type="match status" value="1"/>
</dbReference>
<dbReference type="OrthoDB" id="9784332at2"/>
<keyword evidence="6 11" id="KW-0067">ATP-binding</keyword>
<proteinExistence type="inferred from homology"/>
<dbReference type="RefSeq" id="WP_068623898.1">
    <property type="nucleotide sequence ID" value="NZ_FJNB01000019.1"/>
</dbReference>
<dbReference type="Proteomes" id="UP000076878">
    <property type="component" value="Unassembled WGS sequence"/>
</dbReference>
<dbReference type="PANTHER" id="PTHR43553:SF24">
    <property type="entry name" value="ENERGY-COUPLING FACTOR TRANSPORTER ATP-BINDING PROTEIN ECFA1"/>
    <property type="match status" value="1"/>
</dbReference>
<keyword evidence="3" id="KW-0813">Transport</keyword>
<dbReference type="EMBL" id="FNYT01000020">
    <property type="protein sequence ID" value="SEJ63259.1"/>
    <property type="molecule type" value="Genomic_DNA"/>
</dbReference>
<evidence type="ECO:0000313" key="13">
    <source>
        <dbReference type="Proteomes" id="UP000199280"/>
    </source>
</evidence>
<keyword evidence="7" id="KW-1278">Translocase</keyword>
<dbReference type="PROSITE" id="PS50893">
    <property type="entry name" value="ABC_TRANSPORTER_2"/>
    <property type="match status" value="1"/>
</dbReference>
<evidence type="ECO:0000256" key="1">
    <source>
        <dbReference type="ARBA" id="ARBA00004202"/>
    </source>
</evidence>
<evidence type="ECO:0000313" key="10">
    <source>
        <dbReference type="EMBL" id="CZR06042.1"/>
    </source>
</evidence>
<evidence type="ECO:0000256" key="6">
    <source>
        <dbReference type="ARBA" id="ARBA00022840"/>
    </source>
</evidence>
<dbReference type="Gene3D" id="3.40.50.300">
    <property type="entry name" value="P-loop containing nucleotide triphosphate hydrolases"/>
    <property type="match status" value="1"/>
</dbReference>
<name>A0A143Z309_9LACT</name>
<dbReference type="CDD" id="cd03225">
    <property type="entry name" value="ABC_cobalt_CbiO_domain1"/>
    <property type="match status" value="1"/>
</dbReference>
<dbReference type="GO" id="GO:0043190">
    <property type="term" value="C:ATP-binding cassette (ABC) transporter complex"/>
    <property type="evidence" value="ECO:0007669"/>
    <property type="project" value="TreeGrafter"/>
</dbReference>
<dbReference type="InterPro" id="IPR027417">
    <property type="entry name" value="P-loop_NTPase"/>
</dbReference>
<dbReference type="AlphaFoldDB" id="A0A143Z309"/>